<gene>
    <name evidence="2" type="ORF">S01H1_58207</name>
</gene>
<dbReference type="EMBL" id="BARS01038011">
    <property type="protein sequence ID" value="GAG17771.1"/>
    <property type="molecule type" value="Genomic_DNA"/>
</dbReference>
<dbReference type="InterPro" id="IPR029058">
    <property type="entry name" value="AB_hydrolase_fold"/>
</dbReference>
<accession>X0WYE3</accession>
<dbReference type="InterPro" id="IPR000073">
    <property type="entry name" value="AB_hydrolase_1"/>
</dbReference>
<organism evidence="2">
    <name type="scientific">marine sediment metagenome</name>
    <dbReference type="NCBI Taxonomy" id="412755"/>
    <lineage>
        <taxon>unclassified sequences</taxon>
        <taxon>metagenomes</taxon>
        <taxon>ecological metagenomes</taxon>
    </lineage>
</organism>
<evidence type="ECO:0000313" key="2">
    <source>
        <dbReference type="EMBL" id="GAG17771.1"/>
    </source>
</evidence>
<sequence length="187" mass="21362">MEPRIQYATTADGVSIAFWTLGEGMPLVQMPWMPNTHIELEWRMPEVRRWYERLAQKRSLVRYDGRGCGLSDRDVADFSLDAQVLDLEAVVDRLRLERFALFAMAYAGPVAIAYAARHPERVSHLLLWCSSARTRDTASPQLRALRQLLDTDWETYTETAAHTVLGWSEGEQAHSAAAMLREAVRQE</sequence>
<dbReference type="InterPro" id="IPR050471">
    <property type="entry name" value="AB_hydrolase"/>
</dbReference>
<comment type="caution">
    <text evidence="2">The sequence shown here is derived from an EMBL/GenBank/DDBJ whole genome shotgun (WGS) entry which is preliminary data.</text>
</comment>
<dbReference type="AlphaFoldDB" id="X0WYE3"/>
<dbReference type="PANTHER" id="PTHR43433">
    <property type="entry name" value="HYDROLASE, ALPHA/BETA FOLD FAMILY PROTEIN"/>
    <property type="match status" value="1"/>
</dbReference>
<protein>
    <recommendedName>
        <fullName evidence="1">AB hydrolase-1 domain-containing protein</fullName>
    </recommendedName>
</protein>
<dbReference type="PANTHER" id="PTHR43433:SF8">
    <property type="entry name" value="BIFUNCTIONAL LIPASE_ADENYLATE CYCLASE LIPJ"/>
    <property type="match status" value="1"/>
</dbReference>
<evidence type="ECO:0000259" key="1">
    <source>
        <dbReference type="Pfam" id="PF00561"/>
    </source>
</evidence>
<feature type="domain" description="AB hydrolase-1" evidence="1">
    <location>
        <begin position="54"/>
        <end position="165"/>
    </location>
</feature>
<feature type="non-terminal residue" evidence="2">
    <location>
        <position position="187"/>
    </location>
</feature>
<proteinExistence type="predicted"/>
<dbReference type="SUPFAM" id="SSF53474">
    <property type="entry name" value="alpha/beta-Hydrolases"/>
    <property type="match status" value="1"/>
</dbReference>
<reference evidence="2" key="1">
    <citation type="journal article" date="2014" name="Front. Microbiol.">
        <title>High frequency of phylogenetically diverse reductive dehalogenase-homologous genes in deep subseafloor sedimentary metagenomes.</title>
        <authorList>
            <person name="Kawai M."/>
            <person name="Futagami T."/>
            <person name="Toyoda A."/>
            <person name="Takaki Y."/>
            <person name="Nishi S."/>
            <person name="Hori S."/>
            <person name="Arai W."/>
            <person name="Tsubouchi T."/>
            <person name="Morono Y."/>
            <person name="Uchiyama I."/>
            <person name="Ito T."/>
            <person name="Fujiyama A."/>
            <person name="Inagaki F."/>
            <person name="Takami H."/>
        </authorList>
    </citation>
    <scope>NUCLEOTIDE SEQUENCE</scope>
    <source>
        <strain evidence="2">Expedition CK06-06</strain>
    </source>
</reference>
<dbReference type="Gene3D" id="3.40.50.1820">
    <property type="entry name" value="alpha/beta hydrolase"/>
    <property type="match status" value="1"/>
</dbReference>
<dbReference type="Pfam" id="PF00561">
    <property type="entry name" value="Abhydrolase_1"/>
    <property type="match status" value="1"/>
</dbReference>
<name>X0WYE3_9ZZZZ</name>